<feature type="transmembrane region" description="Helical" evidence="6">
    <location>
        <begin position="308"/>
        <end position="326"/>
    </location>
</feature>
<evidence type="ECO:0000256" key="4">
    <source>
        <dbReference type="ARBA" id="ARBA00022989"/>
    </source>
</evidence>
<evidence type="ECO:0000256" key="3">
    <source>
        <dbReference type="ARBA" id="ARBA00022692"/>
    </source>
</evidence>
<evidence type="ECO:0000256" key="5">
    <source>
        <dbReference type="ARBA" id="ARBA00023136"/>
    </source>
</evidence>
<reference evidence="8" key="1">
    <citation type="submission" date="2022-11" db="UniProtKB">
        <authorList>
            <consortium name="WormBaseParasite"/>
        </authorList>
    </citation>
    <scope>IDENTIFICATION</scope>
</reference>
<dbReference type="PANTHER" id="PTHR12191:SF32">
    <property type="entry name" value="ZRT (ZRT), IRT- (IRT-) LIKE PROTEIN TRANSPORTER"/>
    <property type="match status" value="1"/>
</dbReference>
<dbReference type="InterPro" id="IPR003689">
    <property type="entry name" value="ZIP"/>
</dbReference>
<dbReference type="GO" id="GO:0005385">
    <property type="term" value="F:zinc ion transmembrane transporter activity"/>
    <property type="evidence" value="ECO:0007669"/>
    <property type="project" value="TreeGrafter"/>
</dbReference>
<dbReference type="Proteomes" id="UP000887566">
    <property type="component" value="Unplaced"/>
</dbReference>
<keyword evidence="3 6" id="KW-0812">Transmembrane</keyword>
<evidence type="ECO:0000256" key="2">
    <source>
        <dbReference type="ARBA" id="ARBA00006939"/>
    </source>
</evidence>
<feature type="transmembrane region" description="Helical" evidence="6">
    <location>
        <begin position="75"/>
        <end position="94"/>
    </location>
</feature>
<dbReference type="Pfam" id="PF02535">
    <property type="entry name" value="Zip"/>
    <property type="match status" value="1"/>
</dbReference>
<dbReference type="GO" id="GO:0071578">
    <property type="term" value="P:zinc ion import across plasma membrane"/>
    <property type="evidence" value="ECO:0007669"/>
    <property type="project" value="TreeGrafter"/>
</dbReference>
<name>A0A914VSE8_9BILA</name>
<evidence type="ECO:0000313" key="7">
    <source>
        <dbReference type="Proteomes" id="UP000887566"/>
    </source>
</evidence>
<comment type="similarity">
    <text evidence="2">Belongs to the ZIP transporter (TC 2.A.5) family.</text>
</comment>
<evidence type="ECO:0000256" key="6">
    <source>
        <dbReference type="SAM" id="Phobius"/>
    </source>
</evidence>
<keyword evidence="5 6" id="KW-0472">Membrane</keyword>
<dbReference type="GO" id="GO:0140410">
    <property type="term" value="F:monoatomic cation:bicarbonate symporter activity"/>
    <property type="evidence" value="ECO:0007669"/>
    <property type="project" value="TreeGrafter"/>
</dbReference>
<dbReference type="AlphaFoldDB" id="A0A914VSE8"/>
<keyword evidence="7" id="KW-1185">Reference proteome</keyword>
<feature type="transmembrane region" description="Helical" evidence="6">
    <location>
        <begin position="114"/>
        <end position="134"/>
    </location>
</feature>
<evidence type="ECO:0000256" key="1">
    <source>
        <dbReference type="ARBA" id="ARBA00004141"/>
    </source>
</evidence>
<keyword evidence="4 6" id="KW-1133">Transmembrane helix</keyword>
<protein>
    <submittedName>
        <fullName evidence="8">Zinc transporter ZIP14</fullName>
    </submittedName>
</protein>
<accession>A0A914VSE8</accession>
<feature type="transmembrane region" description="Helical" evidence="6">
    <location>
        <begin position="42"/>
        <end position="63"/>
    </location>
</feature>
<proteinExistence type="inferred from homology"/>
<dbReference type="InterPro" id="IPR050799">
    <property type="entry name" value="ZIP_Transporter"/>
</dbReference>
<feature type="transmembrane region" description="Helical" evidence="6">
    <location>
        <begin position="277"/>
        <end position="296"/>
    </location>
</feature>
<organism evidence="7 8">
    <name type="scientific">Plectus sambesii</name>
    <dbReference type="NCBI Taxonomy" id="2011161"/>
    <lineage>
        <taxon>Eukaryota</taxon>
        <taxon>Metazoa</taxon>
        <taxon>Ecdysozoa</taxon>
        <taxon>Nematoda</taxon>
        <taxon>Chromadorea</taxon>
        <taxon>Plectida</taxon>
        <taxon>Plectina</taxon>
        <taxon>Plectoidea</taxon>
        <taxon>Plectidae</taxon>
        <taxon>Plectus</taxon>
    </lineage>
</organism>
<dbReference type="WBParaSite" id="PSAMB.scaffold231size63335.g3800.t1">
    <property type="protein sequence ID" value="PSAMB.scaffold231size63335.g3800.t1"/>
    <property type="gene ID" value="PSAMB.scaffold231size63335.g3800"/>
</dbReference>
<dbReference type="PANTHER" id="PTHR12191">
    <property type="entry name" value="SOLUTE CARRIER FAMILY 39"/>
    <property type="match status" value="1"/>
</dbReference>
<dbReference type="GO" id="GO:0005886">
    <property type="term" value="C:plasma membrane"/>
    <property type="evidence" value="ECO:0007669"/>
    <property type="project" value="TreeGrafter"/>
</dbReference>
<comment type="subcellular location">
    <subcellularLocation>
        <location evidence="1">Membrane</location>
        <topology evidence="1">Multi-pass membrane protein</topology>
    </subcellularLocation>
</comment>
<sequence>MPNKISLAEVCASLINDNDRADFTNITLQIALKEKPQIWETWGIGLLCVTVTAFAAAIGVAFMPLLSAKAYERTLSFLVSLGVGTLTGSAVFIMLPQAFHVTSTLSYDFLSKSWLALGGIFLFFIVDRILKLILELKRRAKKKKRLSQVAPVAVQMTEMEQAAPAAETASDSCEHKTSIVEAFCHDKQAHATCTHSYGDDIEKYKEGDSPIASVAYMVLFGDGLHNLVDGMSMGAAFADSPVRGVSVAISILAQEFPQEIGDLAILISSGMGLKKALLYNLISAGASYCGFITGVFLDALNEQFDDVIFAVSGGMFLYISLASMIPEMSRKVDEQMKVNMKEGLLTTFLQILGISSGMLFVFFMSIYGGDIRF</sequence>
<feature type="transmembrane region" description="Helical" evidence="6">
    <location>
        <begin position="347"/>
        <end position="367"/>
    </location>
</feature>
<dbReference type="GO" id="GO:0030003">
    <property type="term" value="P:intracellular monoatomic cation homeostasis"/>
    <property type="evidence" value="ECO:0007669"/>
    <property type="project" value="TreeGrafter"/>
</dbReference>
<evidence type="ECO:0000313" key="8">
    <source>
        <dbReference type="WBParaSite" id="PSAMB.scaffold231size63335.g3800.t1"/>
    </source>
</evidence>